<name>A0ABT1SUY5_9FIRM</name>
<reference evidence="1 2" key="1">
    <citation type="submission" date="2022-06" db="EMBL/GenBank/DDBJ databases">
        <title>Isolation of gut microbiota from human fecal samples.</title>
        <authorList>
            <person name="Pamer E.G."/>
            <person name="Barat B."/>
            <person name="Waligurski E."/>
            <person name="Medina S."/>
            <person name="Paddock L."/>
            <person name="Mostad J."/>
        </authorList>
    </citation>
    <scope>NUCLEOTIDE SEQUENCE [LARGE SCALE GENOMIC DNA]</scope>
    <source>
        <strain evidence="1 2">DFI.1.1</strain>
    </source>
</reference>
<gene>
    <name evidence="1" type="ORF">NE675_11775</name>
</gene>
<dbReference type="Proteomes" id="UP001206692">
    <property type="component" value="Unassembled WGS sequence"/>
</dbReference>
<evidence type="ECO:0000313" key="1">
    <source>
        <dbReference type="EMBL" id="MCQ5343691.1"/>
    </source>
</evidence>
<dbReference type="EMBL" id="JANGEW010000101">
    <property type="protein sequence ID" value="MCQ5343691.1"/>
    <property type="molecule type" value="Genomic_DNA"/>
</dbReference>
<accession>A0ABT1SUY5</accession>
<dbReference type="InterPro" id="IPR027417">
    <property type="entry name" value="P-loop_NTPase"/>
</dbReference>
<dbReference type="Gene3D" id="3.40.50.300">
    <property type="entry name" value="P-loop containing nucleotide triphosphate hydrolases"/>
    <property type="match status" value="1"/>
</dbReference>
<evidence type="ECO:0000313" key="2">
    <source>
        <dbReference type="Proteomes" id="UP001206692"/>
    </source>
</evidence>
<feature type="non-terminal residue" evidence="1">
    <location>
        <position position="1"/>
    </location>
</feature>
<proteinExistence type="predicted"/>
<organism evidence="1 2">
    <name type="scientific">Megasphaera massiliensis</name>
    <dbReference type="NCBI Taxonomy" id="1232428"/>
    <lineage>
        <taxon>Bacteria</taxon>
        <taxon>Bacillati</taxon>
        <taxon>Bacillota</taxon>
        <taxon>Negativicutes</taxon>
        <taxon>Veillonellales</taxon>
        <taxon>Veillonellaceae</taxon>
        <taxon>Megasphaera</taxon>
    </lineage>
</organism>
<protein>
    <submittedName>
        <fullName evidence="1">Uncharacterized protein</fullName>
    </submittedName>
</protein>
<comment type="caution">
    <text evidence="1">The sequence shown here is derived from an EMBL/GenBank/DDBJ whole genome shotgun (WGS) entry which is preliminary data.</text>
</comment>
<dbReference type="SUPFAM" id="SSF52540">
    <property type="entry name" value="P-loop containing nucleoside triphosphate hydrolases"/>
    <property type="match status" value="1"/>
</dbReference>
<sequence>QNFNIYSASILDNVSMGEDKGKKEIIKALDEVGFKEKLNTLSNGIYTILTREFDDDGINLSGGQNHMIAMARVIIND</sequence>
<keyword evidence="2" id="KW-1185">Reference proteome</keyword>